<dbReference type="InterPro" id="IPR051612">
    <property type="entry name" value="Teichoic_Acid_Biosynth"/>
</dbReference>
<evidence type="ECO:0000256" key="7">
    <source>
        <dbReference type="PROSITE-ProRule" id="PRU00339"/>
    </source>
</evidence>
<evidence type="ECO:0000313" key="11">
    <source>
        <dbReference type="Proteomes" id="UP000708805"/>
    </source>
</evidence>
<feature type="domain" description="Glycosyl transferase family 1" evidence="9">
    <location>
        <begin position="837"/>
        <end position="981"/>
    </location>
</feature>
<evidence type="ECO:0000256" key="8">
    <source>
        <dbReference type="SAM" id="MobiDB-lite"/>
    </source>
</evidence>
<dbReference type="InterPro" id="IPR007554">
    <property type="entry name" value="Glycerophosphate_synth"/>
</dbReference>
<dbReference type="PANTHER" id="PTHR37316:SF3">
    <property type="entry name" value="TEICHOIC ACID GLYCEROL-PHOSPHATE TRANSFERASE"/>
    <property type="match status" value="1"/>
</dbReference>
<dbReference type="Proteomes" id="UP000708805">
    <property type="component" value="Unassembled WGS sequence"/>
</dbReference>
<organism evidence="10 11">
    <name type="scientific">Neisseria elongata subsp. nitroreducens</name>
    <dbReference type="NCBI Taxonomy" id="90367"/>
    <lineage>
        <taxon>Bacteria</taxon>
        <taxon>Pseudomonadati</taxon>
        <taxon>Pseudomonadota</taxon>
        <taxon>Betaproteobacteria</taxon>
        <taxon>Neisseriales</taxon>
        <taxon>Neisseriaceae</taxon>
        <taxon>Neisseria</taxon>
    </lineage>
</organism>
<name>A0A9X0ZU72_NEIEL</name>
<dbReference type="SUPFAM" id="SSF48452">
    <property type="entry name" value="TPR-like"/>
    <property type="match status" value="1"/>
</dbReference>
<dbReference type="Pfam" id="PF04464">
    <property type="entry name" value="Glyphos_transf"/>
    <property type="match status" value="2"/>
</dbReference>
<dbReference type="SUPFAM" id="SSF53756">
    <property type="entry name" value="UDP-Glycosyltransferase/glycogen phosphorylase"/>
    <property type="match status" value="3"/>
</dbReference>
<keyword evidence="5" id="KW-0777">Teichoic acid biosynthesis</keyword>
<accession>A0A9X0ZU72</accession>
<dbReference type="RefSeq" id="WP_214037920.1">
    <property type="nucleotide sequence ID" value="NZ_JAGJWT010000005.1"/>
</dbReference>
<keyword evidence="6" id="KW-0472">Membrane</keyword>
<dbReference type="Gene3D" id="3.40.50.12580">
    <property type="match status" value="2"/>
</dbReference>
<dbReference type="InterPro" id="IPR001296">
    <property type="entry name" value="Glyco_trans_1"/>
</dbReference>
<evidence type="ECO:0000313" key="10">
    <source>
        <dbReference type="EMBL" id="MBS9340675.1"/>
    </source>
</evidence>
<dbReference type="Gene3D" id="3.40.50.2000">
    <property type="entry name" value="Glycogen Phosphorylase B"/>
    <property type="match status" value="1"/>
</dbReference>
<dbReference type="Gene3D" id="1.25.40.10">
    <property type="entry name" value="Tetratricopeptide repeat domain"/>
    <property type="match status" value="1"/>
</dbReference>
<dbReference type="EMBL" id="JAGJWT010000005">
    <property type="protein sequence ID" value="MBS9340675.1"/>
    <property type="molecule type" value="Genomic_DNA"/>
</dbReference>
<evidence type="ECO:0000256" key="2">
    <source>
        <dbReference type="ARBA" id="ARBA00010488"/>
    </source>
</evidence>
<dbReference type="GO" id="GO:0047355">
    <property type="term" value="F:CDP-glycerol glycerophosphotransferase activity"/>
    <property type="evidence" value="ECO:0007669"/>
    <property type="project" value="InterPro"/>
</dbReference>
<gene>
    <name evidence="10" type="ORF">J8641_07630</name>
</gene>
<evidence type="ECO:0000256" key="3">
    <source>
        <dbReference type="ARBA" id="ARBA00022475"/>
    </source>
</evidence>
<dbReference type="Pfam" id="PF00534">
    <property type="entry name" value="Glycos_transf_1"/>
    <property type="match status" value="1"/>
</dbReference>
<dbReference type="GO" id="GO:0016757">
    <property type="term" value="F:glycosyltransferase activity"/>
    <property type="evidence" value="ECO:0007669"/>
    <property type="project" value="InterPro"/>
</dbReference>
<feature type="repeat" description="TPR" evidence="7">
    <location>
        <begin position="47"/>
        <end position="80"/>
    </location>
</feature>
<dbReference type="PROSITE" id="PS50005">
    <property type="entry name" value="TPR"/>
    <property type="match status" value="1"/>
</dbReference>
<feature type="region of interest" description="Disordered" evidence="8">
    <location>
        <begin position="91"/>
        <end position="118"/>
    </location>
</feature>
<dbReference type="Gene3D" id="3.40.50.11820">
    <property type="match status" value="1"/>
</dbReference>
<dbReference type="GO" id="GO:0005886">
    <property type="term" value="C:plasma membrane"/>
    <property type="evidence" value="ECO:0007669"/>
    <property type="project" value="UniProtKB-SubCell"/>
</dbReference>
<protein>
    <submittedName>
        <fullName evidence="10">CDP-glycerol glycerophosphotransferase family protein</fullName>
    </submittedName>
</protein>
<dbReference type="Pfam" id="PF13432">
    <property type="entry name" value="TPR_16"/>
    <property type="match status" value="1"/>
</dbReference>
<dbReference type="InterPro" id="IPR043149">
    <property type="entry name" value="TagF_N"/>
</dbReference>
<keyword evidence="4" id="KW-0808">Transferase</keyword>
<evidence type="ECO:0000256" key="5">
    <source>
        <dbReference type="ARBA" id="ARBA00022944"/>
    </source>
</evidence>
<dbReference type="PANTHER" id="PTHR37316">
    <property type="entry name" value="TEICHOIC ACID GLYCEROL-PHOSPHATE PRIMASE"/>
    <property type="match status" value="1"/>
</dbReference>
<comment type="similarity">
    <text evidence="2">Belongs to the CDP-glycerol glycerophosphotransferase family.</text>
</comment>
<dbReference type="AlphaFoldDB" id="A0A9X0ZU72"/>
<dbReference type="InterPro" id="IPR043148">
    <property type="entry name" value="TagF_C"/>
</dbReference>
<dbReference type="SMART" id="SM00028">
    <property type="entry name" value="TPR"/>
    <property type="match status" value="2"/>
</dbReference>
<dbReference type="InterPro" id="IPR011990">
    <property type="entry name" value="TPR-like_helical_dom_sf"/>
</dbReference>
<sequence>MKNLKNIINHIFAPSSYRQGLHSYNNKNWHQAMNAFDQAIKEKPTHPQSNFKLGLCHMKLGNLAEAHQYIQEALKLAPYNNQWEKQLQQSQRKLEQAYNTTGNAPAQTPPPVNLNSLPPRITQGNTTKLIDISIKKKLLLIPSDYNHRALADILPFVSYYSNDFDIYIILREIKHDIEKQQGYTLIKNGTSYGEFLKFTADYVLDAGSMNFGYRISDEPTWVSVWHGIPYKKMFVDLDVKHLPGAIRYGLAYDSMISMSNFYTETFLQGAMRYDGTIHQVGSAKIDKLLTAPKDISIRRALGIPPECKIILYAPETRAKGDFYLPFDASKLLANFSDDYRLLVWLDDGFTLANTDNQPNNKIIVTNNLDQVQAVIISDLLISDYRSRLIEMFSNCGKPVILYQYDYNNFSAIHPNRTEELENLTKFPYSCTREYQLNHLNWSDILNTVRNTPPEATTVSVLLKQSLGISLNKKVVLYAPTFRERGAVTLPFDPDKLLDALNGKFGTPPEFDEDGNELLKYESDYVILTKLHYLNTLKTQHPAIIDCTEYGEITDLMKISDILISDYSSLILDFALLNKPIVLFQYDYFQYTHSRGVYFDFEDYLPAKQIIDREIDLYRMDWSNLDGNNQKIIETFYPLEDGNSTRRIVETLAFDSSLRHTKDIIFLVNDLNQIGGVHTFVHNMAKYYKEKYNSRIYLLAIKEFAEHNSEFHVFDSPYVDFKISSQYLKGGCANILQNTDGIVISLQFSAHLHFQQYLYGAKSILMFHGDVKDMISGELYAPHLGWLNNGDLFNYNKLLLLTESNLELLAPHLHESVRSKLGFMHNSIDAVYTPLPKLETNEIAIISRLDTDKNIFAAVDLAKAIRETQQHIIINIYGDGELKDELQHQIDDNGLNECIHLHGYEPNKENIFLKNKALVMVSKSEGLSLVALEAYSYGRPIIAFNTFTSAVDTIQHGKTGYLVEPWDFEQMIDYINRTEELDQESIAALFENFSNDTVFAEWNKLFHEIDEETCPQDKETKK</sequence>
<reference evidence="10" key="1">
    <citation type="submission" date="2021-04" db="EMBL/GenBank/DDBJ databases">
        <title>Genomic characterization of endocarditis-associated Neisseria elongata subsp. nitroreducens.</title>
        <authorList>
            <person name="Schorner M."/>
            <person name="Passarelli-Araujo H."/>
            <person name="Scheffer M."/>
            <person name="Barazzetti F."/>
            <person name="Martins J."/>
            <person name="Machado H."/>
            <person name="Palmeiro J."/>
            <person name="Bazzo M."/>
        </authorList>
    </citation>
    <scope>NUCLEOTIDE SEQUENCE</scope>
    <source>
        <strain evidence="10">Nel_M001</strain>
    </source>
</reference>
<evidence type="ECO:0000256" key="4">
    <source>
        <dbReference type="ARBA" id="ARBA00022679"/>
    </source>
</evidence>
<comment type="caution">
    <text evidence="10">The sequence shown here is derived from an EMBL/GenBank/DDBJ whole genome shotgun (WGS) entry which is preliminary data.</text>
</comment>
<dbReference type="GO" id="GO:0019350">
    <property type="term" value="P:teichoic acid biosynthetic process"/>
    <property type="evidence" value="ECO:0007669"/>
    <property type="project" value="UniProtKB-KW"/>
</dbReference>
<evidence type="ECO:0000256" key="6">
    <source>
        <dbReference type="ARBA" id="ARBA00023136"/>
    </source>
</evidence>
<evidence type="ECO:0000259" key="9">
    <source>
        <dbReference type="Pfam" id="PF00534"/>
    </source>
</evidence>
<comment type="subcellular location">
    <subcellularLocation>
        <location evidence="1">Cell membrane</location>
        <topology evidence="1">Peripheral membrane protein</topology>
    </subcellularLocation>
</comment>
<keyword evidence="3" id="KW-1003">Cell membrane</keyword>
<evidence type="ECO:0000256" key="1">
    <source>
        <dbReference type="ARBA" id="ARBA00004202"/>
    </source>
</evidence>
<dbReference type="InterPro" id="IPR019734">
    <property type="entry name" value="TPR_rpt"/>
</dbReference>
<feature type="compositionally biased region" description="Polar residues" evidence="8">
    <location>
        <begin position="91"/>
        <end position="106"/>
    </location>
</feature>
<keyword evidence="7" id="KW-0802">TPR repeat</keyword>
<proteinExistence type="inferred from homology"/>